<dbReference type="InterPro" id="IPR050082">
    <property type="entry name" value="RNA_methyltr_RlmE"/>
</dbReference>
<feature type="domain" description="Ribosomal RNA methyltransferase FtsJ" evidence="8">
    <location>
        <begin position="90"/>
        <end position="368"/>
    </location>
</feature>
<reference evidence="10" key="3">
    <citation type="submission" date="2025-08" db="UniProtKB">
        <authorList>
            <consortium name="RefSeq"/>
        </authorList>
    </citation>
    <scope>IDENTIFICATION</scope>
    <source>
        <strain evidence="10">NI907</strain>
    </source>
</reference>
<evidence type="ECO:0000256" key="3">
    <source>
        <dbReference type="ARBA" id="ARBA00022603"/>
    </source>
</evidence>
<keyword evidence="3" id="KW-0489">Methyltransferase</keyword>
<evidence type="ECO:0000256" key="4">
    <source>
        <dbReference type="ARBA" id="ARBA00022679"/>
    </source>
</evidence>
<dbReference type="InterPro" id="IPR029063">
    <property type="entry name" value="SAM-dependent_MTases_sf"/>
</dbReference>
<dbReference type="AlphaFoldDB" id="A0A6P8B8U9"/>
<evidence type="ECO:0000259" key="8">
    <source>
        <dbReference type="Pfam" id="PF01728"/>
    </source>
</evidence>
<name>A0A6P8B8U9_PYRGI</name>
<feature type="region of interest" description="Disordered" evidence="7">
    <location>
        <begin position="230"/>
        <end position="253"/>
    </location>
</feature>
<dbReference type="Pfam" id="PF01728">
    <property type="entry name" value="FtsJ"/>
    <property type="match status" value="1"/>
</dbReference>
<comment type="similarity">
    <text evidence="1">Belongs to the class I-like SAM-binding methyltransferase superfamily. RNA methyltransferase RlmE family.</text>
</comment>
<reference evidence="10" key="1">
    <citation type="journal article" date="2019" name="Mol. Biol. Evol.">
        <title>Blast fungal genomes show frequent chromosomal changes, gene gains and losses, and effector gene turnover.</title>
        <authorList>
            <person name="Gomez Luciano L.B."/>
            <person name="Jason Tsai I."/>
            <person name="Chuma I."/>
            <person name="Tosa Y."/>
            <person name="Chen Y.H."/>
            <person name="Li J.Y."/>
            <person name="Li M.Y."/>
            <person name="Jade Lu M.Y."/>
            <person name="Nakayashiki H."/>
            <person name="Li W.H."/>
        </authorList>
    </citation>
    <scope>NUCLEOTIDE SEQUENCE</scope>
    <source>
        <strain evidence="10">NI907</strain>
    </source>
</reference>
<gene>
    <name evidence="10" type="ORF">PgNI_03017</name>
</gene>
<dbReference type="KEGG" id="pgri:PgNI_03017"/>
<dbReference type="Proteomes" id="UP000515153">
    <property type="component" value="Unplaced"/>
</dbReference>
<sequence length="388" mass="41964">MFRAMSLTPPAASGLGAVFSGLARPKTASPPLLTAAAAAAPHPATSRSSLPPATCPLSHQQMRRSSSNSRWKARQGRDFFAREAKVQGLKSRAAFKLIEMDSRYRLFKKGQLVVDLGYAPGSWSQVAMERTKPGGRVLGIDVIPAQPPPGVATIQGNFLSPVVQGMVKQFVVDVHRLQARDRARAGDAAAAATGEDGDAGGAVDCVEEKQSYVDMERHSVAEEEVVRAAMASEEGEGGQDAASTRPADASKGAHDKKLVDIVISDMSEPWPQTTGFSNNTLSNPHRMMNTSGMAFRDHAGSMELCHAALRFASDTLRPGGHFVCKFYQGSADKELETQLRKLFTKVHREKPDSSRSESKEAFFVALRRKAGVTLDEARPLENKYDDIQ</sequence>
<evidence type="ECO:0000313" key="9">
    <source>
        <dbReference type="Proteomes" id="UP000515153"/>
    </source>
</evidence>
<accession>A0A6P8B8U9</accession>
<keyword evidence="2" id="KW-0698">rRNA processing</keyword>
<feature type="region of interest" description="Disordered" evidence="7">
    <location>
        <begin position="37"/>
        <end position="71"/>
    </location>
</feature>
<dbReference type="HAMAP" id="MF_01547">
    <property type="entry name" value="RNA_methyltr_E"/>
    <property type="match status" value="1"/>
</dbReference>
<evidence type="ECO:0000256" key="7">
    <source>
        <dbReference type="SAM" id="MobiDB-lite"/>
    </source>
</evidence>
<feature type="compositionally biased region" description="Low complexity" evidence="7">
    <location>
        <begin position="37"/>
        <end position="49"/>
    </location>
</feature>
<evidence type="ECO:0000313" key="10">
    <source>
        <dbReference type="RefSeq" id="XP_030983627.1"/>
    </source>
</evidence>
<dbReference type="SUPFAM" id="SSF53335">
    <property type="entry name" value="S-adenosyl-L-methionine-dependent methyltransferases"/>
    <property type="match status" value="1"/>
</dbReference>
<dbReference type="GO" id="GO:0005739">
    <property type="term" value="C:mitochondrion"/>
    <property type="evidence" value="ECO:0007669"/>
    <property type="project" value="TreeGrafter"/>
</dbReference>
<keyword evidence="9" id="KW-1185">Reference proteome</keyword>
<dbReference type="RefSeq" id="XP_030983627.1">
    <property type="nucleotide sequence ID" value="XM_031123073.1"/>
</dbReference>
<evidence type="ECO:0000256" key="2">
    <source>
        <dbReference type="ARBA" id="ARBA00022552"/>
    </source>
</evidence>
<dbReference type="PANTHER" id="PTHR10920">
    <property type="entry name" value="RIBOSOMAL RNA METHYLTRANSFERASE"/>
    <property type="match status" value="1"/>
</dbReference>
<evidence type="ECO:0000256" key="6">
    <source>
        <dbReference type="ARBA" id="ARBA00041184"/>
    </source>
</evidence>
<dbReference type="Gene3D" id="3.40.50.150">
    <property type="entry name" value="Vaccinia Virus protein VP39"/>
    <property type="match status" value="1"/>
</dbReference>
<proteinExistence type="inferred from homology"/>
<keyword evidence="4" id="KW-0808">Transferase</keyword>
<dbReference type="GO" id="GO:0008650">
    <property type="term" value="F:rRNA (uridine-2'-O-)-methyltransferase activity"/>
    <property type="evidence" value="ECO:0007669"/>
    <property type="project" value="TreeGrafter"/>
</dbReference>
<organism evidence="9 10">
    <name type="scientific">Pyricularia grisea</name>
    <name type="common">Crabgrass-specific blast fungus</name>
    <name type="synonym">Magnaporthe grisea</name>
    <dbReference type="NCBI Taxonomy" id="148305"/>
    <lineage>
        <taxon>Eukaryota</taxon>
        <taxon>Fungi</taxon>
        <taxon>Dikarya</taxon>
        <taxon>Ascomycota</taxon>
        <taxon>Pezizomycotina</taxon>
        <taxon>Sordariomycetes</taxon>
        <taxon>Sordariomycetidae</taxon>
        <taxon>Magnaporthales</taxon>
        <taxon>Pyriculariaceae</taxon>
        <taxon>Pyricularia</taxon>
    </lineage>
</organism>
<evidence type="ECO:0000256" key="5">
    <source>
        <dbReference type="ARBA" id="ARBA00022691"/>
    </source>
</evidence>
<protein>
    <recommendedName>
        <fullName evidence="6">rRNA methyltransferase 2, mitochondrial</fullName>
    </recommendedName>
</protein>
<dbReference type="InterPro" id="IPR002877">
    <property type="entry name" value="RNA_MeTrfase_FtsJ_dom"/>
</dbReference>
<dbReference type="InterPro" id="IPR015507">
    <property type="entry name" value="rRNA-MeTfrase_E"/>
</dbReference>
<keyword evidence="5" id="KW-0949">S-adenosyl-L-methionine</keyword>
<feature type="compositionally biased region" description="Polar residues" evidence="7">
    <location>
        <begin position="57"/>
        <end position="70"/>
    </location>
</feature>
<evidence type="ECO:0000256" key="1">
    <source>
        <dbReference type="ARBA" id="ARBA00009258"/>
    </source>
</evidence>
<dbReference type="PANTHER" id="PTHR10920:SF18">
    <property type="entry name" value="RRNA METHYLTRANSFERASE 2, MITOCHONDRIAL"/>
    <property type="match status" value="1"/>
</dbReference>
<reference evidence="10" key="2">
    <citation type="submission" date="2019-10" db="EMBL/GenBank/DDBJ databases">
        <authorList>
            <consortium name="NCBI Genome Project"/>
        </authorList>
    </citation>
    <scope>NUCLEOTIDE SEQUENCE</scope>
    <source>
        <strain evidence="10">NI907</strain>
    </source>
</reference>
<dbReference type="GeneID" id="41957984"/>